<dbReference type="InterPro" id="IPR036397">
    <property type="entry name" value="RNaseH_sf"/>
</dbReference>
<accession>A0ABR2EF76</accession>
<gene>
    <name evidence="4" type="ORF">V6N12_042576</name>
</gene>
<keyword evidence="2" id="KW-0378">Hydrolase</keyword>
<evidence type="ECO:0000313" key="5">
    <source>
        <dbReference type="Proteomes" id="UP001472677"/>
    </source>
</evidence>
<evidence type="ECO:0000256" key="2">
    <source>
        <dbReference type="ARBA" id="ARBA00022801"/>
    </source>
</evidence>
<name>A0ABR2EF76_9ROSI</name>
<dbReference type="Gene3D" id="3.30.420.10">
    <property type="entry name" value="Ribonuclease H-like superfamily/Ribonuclease H"/>
    <property type="match status" value="1"/>
</dbReference>
<dbReference type="EMBL" id="JBBPBM010000015">
    <property type="protein sequence ID" value="KAK8559297.1"/>
    <property type="molecule type" value="Genomic_DNA"/>
</dbReference>
<comment type="caution">
    <text evidence="4">The sequence shown here is derived from an EMBL/GenBank/DDBJ whole genome shotgun (WGS) entry which is preliminary data.</text>
</comment>
<evidence type="ECO:0000256" key="1">
    <source>
        <dbReference type="ARBA" id="ARBA00022722"/>
    </source>
</evidence>
<feature type="domain" description="3'-5' exonuclease" evidence="3">
    <location>
        <begin position="82"/>
        <end position="211"/>
    </location>
</feature>
<keyword evidence="5" id="KW-1185">Reference proteome</keyword>
<dbReference type="Pfam" id="PF01612">
    <property type="entry name" value="DNA_pol_A_exo1"/>
    <property type="match status" value="1"/>
</dbReference>
<evidence type="ECO:0000313" key="4">
    <source>
        <dbReference type="EMBL" id="KAK8559297.1"/>
    </source>
</evidence>
<organism evidence="4 5">
    <name type="scientific">Hibiscus sabdariffa</name>
    <name type="common">roselle</name>
    <dbReference type="NCBI Taxonomy" id="183260"/>
    <lineage>
        <taxon>Eukaryota</taxon>
        <taxon>Viridiplantae</taxon>
        <taxon>Streptophyta</taxon>
        <taxon>Embryophyta</taxon>
        <taxon>Tracheophyta</taxon>
        <taxon>Spermatophyta</taxon>
        <taxon>Magnoliopsida</taxon>
        <taxon>eudicotyledons</taxon>
        <taxon>Gunneridae</taxon>
        <taxon>Pentapetalae</taxon>
        <taxon>rosids</taxon>
        <taxon>malvids</taxon>
        <taxon>Malvales</taxon>
        <taxon>Malvaceae</taxon>
        <taxon>Malvoideae</taxon>
        <taxon>Hibiscus</taxon>
    </lineage>
</organism>
<dbReference type="InterPro" id="IPR051132">
    <property type="entry name" value="3-5_Exonuclease_domain"/>
</dbReference>
<evidence type="ECO:0000259" key="3">
    <source>
        <dbReference type="Pfam" id="PF01612"/>
    </source>
</evidence>
<dbReference type="PANTHER" id="PTHR13620:SF59">
    <property type="entry name" value="POLYNUCLEOTIDYL TRANSFERASE, RIBONUCLEASE H-LIKE SUPERFAMILY PROTEIN"/>
    <property type="match status" value="1"/>
</dbReference>
<dbReference type="CDD" id="cd06141">
    <property type="entry name" value="WRN_exo"/>
    <property type="match status" value="1"/>
</dbReference>
<dbReference type="InterPro" id="IPR012337">
    <property type="entry name" value="RNaseH-like_sf"/>
</dbReference>
<dbReference type="InterPro" id="IPR002562">
    <property type="entry name" value="3'-5'_exonuclease_dom"/>
</dbReference>
<reference evidence="4 5" key="1">
    <citation type="journal article" date="2024" name="G3 (Bethesda)">
        <title>Genome assembly of Hibiscus sabdariffa L. provides insights into metabolisms of medicinal natural products.</title>
        <authorList>
            <person name="Kim T."/>
        </authorList>
    </citation>
    <scope>NUCLEOTIDE SEQUENCE [LARGE SCALE GENOMIC DNA]</scope>
    <source>
        <strain evidence="4">TK-2024</strain>
        <tissue evidence="4">Old leaves</tissue>
    </source>
</reference>
<dbReference type="Proteomes" id="UP001472677">
    <property type="component" value="Unassembled WGS sequence"/>
</dbReference>
<dbReference type="PANTHER" id="PTHR13620">
    <property type="entry name" value="3-5 EXONUCLEASE"/>
    <property type="match status" value="1"/>
</dbReference>
<sequence>MNGDYIAISPCSNLNTDSFRTFIVTFFSEPIITTVTATPSVVRNWLYRVLRLHRTRRHKLVVGLGVQWNSSSSFEPPPAATLQLCIGHRCLIFQLMHANHVPLSLRRFLADARNTFVGVWNHSDEAKLRRSKHGLEVHRVVDAREVAAERKGWSRQMSMEKLAEIILGAADVKKPKRTARSAWDTNRLSSEQVQYACVDAYVSFELGKALKVWSWEDN</sequence>
<dbReference type="SUPFAM" id="SSF53098">
    <property type="entry name" value="Ribonuclease H-like"/>
    <property type="match status" value="1"/>
</dbReference>
<proteinExistence type="predicted"/>
<protein>
    <recommendedName>
        <fullName evidence="3">3'-5' exonuclease domain-containing protein</fullName>
    </recommendedName>
</protein>
<keyword evidence="1" id="KW-0540">Nuclease</keyword>